<reference evidence="1" key="2">
    <citation type="journal article" date="2015" name="Fish Shellfish Immunol.">
        <title>Early steps in the European eel (Anguilla anguilla)-Vibrio vulnificus interaction in the gills: Role of the RtxA13 toxin.</title>
        <authorList>
            <person name="Callol A."/>
            <person name="Pajuelo D."/>
            <person name="Ebbesson L."/>
            <person name="Teles M."/>
            <person name="MacKenzie S."/>
            <person name="Amaro C."/>
        </authorList>
    </citation>
    <scope>NUCLEOTIDE SEQUENCE</scope>
</reference>
<protein>
    <submittedName>
        <fullName evidence="1">Uncharacterized protein</fullName>
    </submittedName>
</protein>
<accession>A0A0E9XN52</accession>
<reference evidence="1" key="1">
    <citation type="submission" date="2014-11" db="EMBL/GenBank/DDBJ databases">
        <authorList>
            <person name="Amaro Gonzalez C."/>
        </authorList>
    </citation>
    <scope>NUCLEOTIDE SEQUENCE</scope>
</reference>
<proteinExistence type="predicted"/>
<dbReference type="EMBL" id="GBXM01004405">
    <property type="protein sequence ID" value="JAI04173.1"/>
    <property type="molecule type" value="Transcribed_RNA"/>
</dbReference>
<evidence type="ECO:0000313" key="1">
    <source>
        <dbReference type="EMBL" id="JAI04173.1"/>
    </source>
</evidence>
<name>A0A0E9XN52_ANGAN</name>
<organism evidence="1">
    <name type="scientific">Anguilla anguilla</name>
    <name type="common">European freshwater eel</name>
    <name type="synonym">Muraena anguilla</name>
    <dbReference type="NCBI Taxonomy" id="7936"/>
    <lineage>
        <taxon>Eukaryota</taxon>
        <taxon>Metazoa</taxon>
        <taxon>Chordata</taxon>
        <taxon>Craniata</taxon>
        <taxon>Vertebrata</taxon>
        <taxon>Euteleostomi</taxon>
        <taxon>Actinopterygii</taxon>
        <taxon>Neopterygii</taxon>
        <taxon>Teleostei</taxon>
        <taxon>Anguilliformes</taxon>
        <taxon>Anguillidae</taxon>
        <taxon>Anguilla</taxon>
    </lineage>
</organism>
<dbReference type="AlphaFoldDB" id="A0A0E9XN52"/>
<sequence length="98" mass="10973">MEAIILLNLSIQETSLNFPTCIILPYLTFLPYKTSPWCNTVPIWPSSVNTHLVMTPLLAQFRIKDILKISSQWESDAPLDPQDPVSCLTSGECLVPGR</sequence>